<dbReference type="Gene3D" id="2.30.40.10">
    <property type="entry name" value="Urease, subunit C, domain 1"/>
    <property type="match status" value="1"/>
</dbReference>
<sequence length="503" mass="52655">MFDVDATSINRLSAVNCGCHNPAAARINALYAVHEAAAANLGGAKASAATAPAATSPAAAASAAAASTAATAPHSTAAPHPAAHPPIAFVNVRIFDGVSDALLTGMRVVVEGRQIKAVEPQSLPLPEGCQVIDGKGGVLMPGLIDAHWHSILARPSILMAMTADFNYVHTMAVVEAGATLMRGFTTVRDMGGPAFGLKRAIDEGLTPGPRIYPSGAFLSQTSGHGDFRLLSDLPRSPEGGLSYVEKVGVTAICDGADQVLLRAREQLMRGASQLKYMAGGGVMSSYDGLDVTEGSLEELKAAVTAAENWGTYVTVHAYTSRAVGMALDAGVRCIEHGQLIDEDTARRIADMGVWWSLQPFLDDEDAVPTQSPSSRQKQLAMVAGTDRAYEMAHRLGIKTAWGTDTLFDARLATRQGAQLAKMSRWYGAAEVLRMATSVNGELCAMAGPRNPYPGKLGVVQAGAMADLLLVDGNPLENLQLIAQPEQSLSVIMKDGKVCKPAQG</sequence>
<dbReference type="SUPFAM" id="SSF51338">
    <property type="entry name" value="Composite domain of metallo-dependent hydrolases"/>
    <property type="match status" value="2"/>
</dbReference>
<dbReference type="Proteomes" id="UP000494269">
    <property type="component" value="Unassembled WGS sequence"/>
</dbReference>
<keyword evidence="3" id="KW-1185">Reference proteome</keyword>
<dbReference type="SUPFAM" id="SSF51556">
    <property type="entry name" value="Metallo-dependent hydrolases"/>
    <property type="match status" value="1"/>
</dbReference>
<dbReference type="AlphaFoldDB" id="A0A6S7A3M6"/>
<dbReference type="InterPro" id="IPR011059">
    <property type="entry name" value="Metal-dep_hydrolase_composite"/>
</dbReference>
<dbReference type="CDD" id="cd01299">
    <property type="entry name" value="Met_dep_hydrolase_A"/>
    <property type="match status" value="1"/>
</dbReference>
<dbReference type="InterPro" id="IPR006680">
    <property type="entry name" value="Amidohydro-rel"/>
</dbReference>
<dbReference type="InterPro" id="IPR051781">
    <property type="entry name" value="Metallo-dep_Hydrolase"/>
</dbReference>
<proteinExistence type="predicted"/>
<dbReference type="PANTHER" id="PTHR43135:SF3">
    <property type="entry name" value="ALPHA-D-RIBOSE 1-METHYLPHOSPHONATE 5-TRIPHOSPHATE DIPHOSPHATASE"/>
    <property type="match status" value="1"/>
</dbReference>
<evidence type="ECO:0000313" key="2">
    <source>
        <dbReference type="EMBL" id="CAB3709135.1"/>
    </source>
</evidence>
<dbReference type="PANTHER" id="PTHR43135">
    <property type="entry name" value="ALPHA-D-RIBOSE 1-METHYLPHOSPHONATE 5-TRIPHOSPHATE DIPHOSPHATASE"/>
    <property type="match status" value="1"/>
</dbReference>
<dbReference type="RefSeq" id="WP_175170182.1">
    <property type="nucleotide sequence ID" value="NZ_CADIJQ010000004.1"/>
</dbReference>
<evidence type="ECO:0000259" key="1">
    <source>
        <dbReference type="Pfam" id="PF01979"/>
    </source>
</evidence>
<protein>
    <recommendedName>
        <fullName evidence="1">Amidohydrolase-related domain-containing protein</fullName>
    </recommendedName>
</protein>
<dbReference type="GO" id="GO:0016810">
    <property type="term" value="F:hydrolase activity, acting on carbon-nitrogen (but not peptide) bonds"/>
    <property type="evidence" value="ECO:0007669"/>
    <property type="project" value="InterPro"/>
</dbReference>
<organism evidence="2 3">
    <name type="scientific">Achromobacter kerstersii</name>
    <dbReference type="NCBI Taxonomy" id="1353890"/>
    <lineage>
        <taxon>Bacteria</taxon>
        <taxon>Pseudomonadati</taxon>
        <taxon>Pseudomonadota</taxon>
        <taxon>Betaproteobacteria</taxon>
        <taxon>Burkholderiales</taxon>
        <taxon>Alcaligenaceae</taxon>
        <taxon>Achromobacter</taxon>
    </lineage>
</organism>
<dbReference type="Gene3D" id="3.20.20.140">
    <property type="entry name" value="Metal-dependent hydrolases"/>
    <property type="match status" value="1"/>
</dbReference>
<gene>
    <name evidence="2" type="ORF">LMG3441_03012</name>
</gene>
<feature type="domain" description="Amidohydrolase-related" evidence="1">
    <location>
        <begin position="138"/>
        <end position="496"/>
    </location>
</feature>
<dbReference type="InterPro" id="IPR032466">
    <property type="entry name" value="Metal_Hydrolase"/>
</dbReference>
<dbReference type="EMBL" id="CADIJQ010000004">
    <property type="protein sequence ID" value="CAB3709135.1"/>
    <property type="molecule type" value="Genomic_DNA"/>
</dbReference>
<name>A0A6S7A3M6_9BURK</name>
<accession>A0A6S7A3M6</accession>
<reference evidence="2 3" key="1">
    <citation type="submission" date="2020-04" db="EMBL/GenBank/DDBJ databases">
        <authorList>
            <person name="De Canck E."/>
        </authorList>
    </citation>
    <scope>NUCLEOTIDE SEQUENCE [LARGE SCALE GENOMIC DNA]</scope>
    <source>
        <strain evidence="2 3">LMG 3441</strain>
    </source>
</reference>
<dbReference type="Pfam" id="PF01979">
    <property type="entry name" value="Amidohydro_1"/>
    <property type="match status" value="1"/>
</dbReference>
<evidence type="ECO:0000313" key="3">
    <source>
        <dbReference type="Proteomes" id="UP000494269"/>
    </source>
</evidence>
<dbReference type="InterPro" id="IPR057744">
    <property type="entry name" value="OTAase-like"/>
</dbReference>